<name>A0ABQ9J2W1_9CUCU</name>
<reference evidence="1" key="1">
    <citation type="journal article" date="2023" name="Insect Mol. Biol.">
        <title>Genome sequencing provides insights into the evolution of gene families encoding plant cell wall-degrading enzymes in longhorned beetles.</title>
        <authorList>
            <person name="Shin N.R."/>
            <person name="Okamura Y."/>
            <person name="Kirsch R."/>
            <person name="Pauchet Y."/>
        </authorList>
    </citation>
    <scope>NUCLEOTIDE SEQUENCE</scope>
    <source>
        <strain evidence="1">MMC_N1</strain>
    </source>
</reference>
<evidence type="ECO:0000313" key="1">
    <source>
        <dbReference type="EMBL" id="KAJ8972238.1"/>
    </source>
</evidence>
<proteinExistence type="predicted"/>
<dbReference type="EMBL" id="JAPWTJ010001375">
    <property type="protein sequence ID" value="KAJ8972238.1"/>
    <property type="molecule type" value="Genomic_DNA"/>
</dbReference>
<accession>A0ABQ9J2W1</accession>
<comment type="caution">
    <text evidence="1">The sequence shown here is derived from an EMBL/GenBank/DDBJ whole genome shotgun (WGS) entry which is preliminary data.</text>
</comment>
<organism evidence="1 2">
    <name type="scientific">Molorchus minor</name>
    <dbReference type="NCBI Taxonomy" id="1323400"/>
    <lineage>
        <taxon>Eukaryota</taxon>
        <taxon>Metazoa</taxon>
        <taxon>Ecdysozoa</taxon>
        <taxon>Arthropoda</taxon>
        <taxon>Hexapoda</taxon>
        <taxon>Insecta</taxon>
        <taxon>Pterygota</taxon>
        <taxon>Neoptera</taxon>
        <taxon>Endopterygota</taxon>
        <taxon>Coleoptera</taxon>
        <taxon>Polyphaga</taxon>
        <taxon>Cucujiformia</taxon>
        <taxon>Chrysomeloidea</taxon>
        <taxon>Cerambycidae</taxon>
        <taxon>Lamiinae</taxon>
        <taxon>Monochamini</taxon>
        <taxon>Molorchus</taxon>
    </lineage>
</organism>
<protein>
    <submittedName>
        <fullName evidence="1">Uncharacterized protein</fullName>
    </submittedName>
</protein>
<evidence type="ECO:0000313" key="2">
    <source>
        <dbReference type="Proteomes" id="UP001162164"/>
    </source>
</evidence>
<gene>
    <name evidence="1" type="ORF">NQ317_008060</name>
</gene>
<dbReference type="Proteomes" id="UP001162164">
    <property type="component" value="Unassembled WGS sequence"/>
</dbReference>
<keyword evidence="2" id="KW-1185">Reference proteome</keyword>
<sequence>MFSLRERDIGKARLFGSYALEGFREKFMPMIRPPWCQHCLAAWPRDICVSGASSWRGSVEAWWFGSGAAALNGRSVGRVDVGRVSRVSESISLKSSESEGGMLRFEKPPHDLGAIKVTIDDTLNKCHRL</sequence>